<evidence type="ECO:0000256" key="8">
    <source>
        <dbReference type="ARBA" id="ARBA00012016"/>
    </source>
</evidence>
<reference evidence="18 19" key="1">
    <citation type="submission" date="2023-01" db="EMBL/GenBank/DDBJ databases">
        <title>Novel diversity within Roseofilum (Cyanobacteria; Desertifilaceae) from marine benthic mats with descriptions of four novel species.</title>
        <authorList>
            <person name="Wang Y."/>
            <person name="Berthold D.E."/>
            <person name="Hu J."/>
            <person name="Lefler F.W."/>
            <person name="Laughinghouse H.D. IV."/>
        </authorList>
    </citation>
    <scope>NUCLEOTIDE SEQUENCE [LARGE SCALE GENOMIC DNA]</scope>
    <source>
        <strain evidence="18 19">BLCC-M154</strain>
    </source>
</reference>
<evidence type="ECO:0000256" key="6">
    <source>
        <dbReference type="ARBA" id="ARBA00005159"/>
    </source>
</evidence>
<dbReference type="Proteomes" id="UP001235303">
    <property type="component" value="Unassembled WGS sequence"/>
</dbReference>
<comment type="caution">
    <text evidence="18">The sequence shown here is derived from an EMBL/GenBank/DDBJ whole genome shotgun (WGS) entry which is preliminary data.</text>
</comment>
<comment type="function">
    <text evidence="4">Catalyzes ATP-dependent phosphorylation of adenosylcobinamide and addition of GMP to adenosylcobinamide phosphate.</text>
</comment>
<comment type="catalytic activity">
    <reaction evidence="1">
        <text>adenosylcob(III)inamide + ATP = adenosylcob(III)inamide phosphate + ADP + H(+)</text>
        <dbReference type="Rhea" id="RHEA:15769"/>
        <dbReference type="ChEBI" id="CHEBI:2480"/>
        <dbReference type="ChEBI" id="CHEBI:15378"/>
        <dbReference type="ChEBI" id="CHEBI:30616"/>
        <dbReference type="ChEBI" id="CHEBI:58502"/>
        <dbReference type="ChEBI" id="CHEBI:456216"/>
        <dbReference type="EC" id="2.7.1.156"/>
    </reaction>
</comment>
<evidence type="ECO:0000256" key="12">
    <source>
        <dbReference type="ARBA" id="ARBA00022741"/>
    </source>
</evidence>
<keyword evidence="19" id="KW-1185">Reference proteome</keyword>
<evidence type="ECO:0000313" key="19">
    <source>
        <dbReference type="Proteomes" id="UP001235303"/>
    </source>
</evidence>
<evidence type="ECO:0000313" key="18">
    <source>
        <dbReference type="EMBL" id="MDJ1168590.1"/>
    </source>
</evidence>
<accession>A0ABT7ANY5</accession>
<dbReference type="GO" id="GO:0043752">
    <property type="term" value="F:adenosylcobinamide kinase activity"/>
    <property type="evidence" value="ECO:0007669"/>
    <property type="project" value="UniProtKB-EC"/>
</dbReference>
<dbReference type="EMBL" id="JAQOSP010000026">
    <property type="protein sequence ID" value="MDJ1168590.1"/>
    <property type="molecule type" value="Genomic_DNA"/>
</dbReference>
<dbReference type="InterPro" id="IPR003203">
    <property type="entry name" value="CobU/CobP"/>
</dbReference>
<dbReference type="EC" id="2.7.7.62" evidence="9"/>
<proteinExistence type="inferred from homology"/>
<keyword evidence="13 18" id="KW-0418">Kinase</keyword>
<keyword evidence="15" id="KW-0342">GTP-binding</keyword>
<dbReference type="NCBIfam" id="NF004469">
    <property type="entry name" value="PRK05800.1"/>
    <property type="match status" value="1"/>
</dbReference>
<evidence type="ECO:0000256" key="5">
    <source>
        <dbReference type="ARBA" id="ARBA00004692"/>
    </source>
</evidence>
<evidence type="ECO:0000256" key="13">
    <source>
        <dbReference type="ARBA" id="ARBA00022777"/>
    </source>
</evidence>
<evidence type="ECO:0000256" key="14">
    <source>
        <dbReference type="ARBA" id="ARBA00022840"/>
    </source>
</evidence>
<comment type="pathway">
    <text evidence="5">Cofactor biosynthesis; adenosylcobalamin biosynthesis; adenosylcobalamin from cob(II)yrinate a,c-diamide: step 6/7.</text>
</comment>
<keyword evidence="18" id="KW-0548">Nucleotidyltransferase</keyword>
<evidence type="ECO:0000256" key="9">
    <source>
        <dbReference type="ARBA" id="ARBA00012523"/>
    </source>
</evidence>
<dbReference type="PANTHER" id="PTHR34848:SF1">
    <property type="entry name" value="BIFUNCTIONAL ADENOSYLCOBALAMIN BIOSYNTHESIS PROTEIN COBU"/>
    <property type="match status" value="1"/>
</dbReference>
<name>A0ABT7ANY5_9CYAN</name>
<comment type="catalytic activity">
    <reaction evidence="2">
        <text>adenosylcob(III)inamide phosphate + GTP + H(+) = adenosylcob(III)inamide-GDP + diphosphate</text>
        <dbReference type="Rhea" id="RHEA:22712"/>
        <dbReference type="ChEBI" id="CHEBI:15378"/>
        <dbReference type="ChEBI" id="CHEBI:33019"/>
        <dbReference type="ChEBI" id="CHEBI:37565"/>
        <dbReference type="ChEBI" id="CHEBI:58502"/>
        <dbReference type="ChEBI" id="CHEBI:60487"/>
        <dbReference type="EC" id="2.7.7.62"/>
    </reaction>
</comment>
<evidence type="ECO:0000256" key="17">
    <source>
        <dbReference type="ARBA" id="ARBA00030571"/>
    </source>
</evidence>
<dbReference type="PANTHER" id="PTHR34848">
    <property type="match status" value="1"/>
</dbReference>
<dbReference type="CDD" id="cd00544">
    <property type="entry name" value="CobU"/>
    <property type="match status" value="1"/>
</dbReference>
<comment type="catalytic activity">
    <reaction evidence="3">
        <text>adenosylcob(III)inamide + GTP = adenosylcob(III)inamide phosphate + GDP + H(+)</text>
        <dbReference type="Rhea" id="RHEA:15765"/>
        <dbReference type="ChEBI" id="CHEBI:2480"/>
        <dbReference type="ChEBI" id="CHEBI:15378"/>
        <dbReference type="ChEBI" id="CHEBI:37565"/>
        <dbReference type="ChEBI" id="CHEBI:58189"/>
        <dbReference type="ChEBI" id="CHEBI:58502"/>
        <dbReference type="EC" id="2.7.1.156"/>
    </reaction>
</comment>
<keyword evidence="10" id="KW-0169">Cobalamin biosynthesis</keyword>
<dbReference type="Gene3D" id="3.40.50.300">
    <property type="entry name" value="P-loop containing nucleotide triphosphate hydrolases"/>
    <property type="match status" value="1"/>
</dbReference>
<dbReference type="InterPro" id="IPR027417">
    <property type="entry name" value="P-loop_NTPase"/>
</dbReference>
<evidence type="ECO:0000256" key="3">
    <source>
        <dbReference type="ARBA" id="ARBA00001522"/>
    </source>
</evidence>
<dbReference type="PIRSF" id="PIRSF006135">
    <property type="entry name" value="CobU"/>
    <property type="match status" value="1"/>
</dbReference>
<dbReference type="Pfam" id="PF02283">
    <property type="entry name" value="CobU"/>
    <property type="match status" value="1"/>
</dbReference>
<dbReference type="RefSeq" id="WP_283752352.1">
    <property type="nucleotide sequence ID" value="NZ_JAQOSP010000026.1"/>
</dbReference>
<evidence type="ECO:0000256" key="16">
    <source>
        <dbReference type="ARBA" id="ARBA00029570"/>
    </source>
</evidence>
<protein>
    <recommendedName>
        <fullName evidence="16">Adenosylcobinamide kinase</fullName>
        <ecNumber evidence="8">2.7.1.156</ecNumber>
        <ecNumber evidence="9">2.7.7.62</ecNumber>
    </recommendedName>
    <alternativeName>
        <fullName evidence="17">Adenosylcobinamide-phosphate guanylyltransferase</fullName>
    </alternativeName>
</protein>
<comment type="pathway">
    <text evidence="6">Cofactor biosynthesis; adenosylcobalamin biosynthesis; adenosylcobalamin from cob(II)yrinate a,c-diamide: step 5/7.</text>
</comment>
<evidence type="ECO:0000256" key="2">
    <source>
        <dbReference type="ARBA" id="ARBA00000711"/>
    </source>
</evidence>
<evidence type="ECO:0000256" key="11">
    <source>
        <dbReference type="ARBA" id="ARBA00022679"/>
    </source>
</evidence>
<sequence>MYLVFYGEYKGLTWPTDASSRGTVILVTGPARSGKSEWAETLAQQSEKVVVYVATAHLDPTDREWVERIERHQQRRPAQWQTREVSEDLNHCLEKGQKGECFLVDSLGTWLANCLDLEEEGWLLVEQRFLAQVAKTQADLILVAEETGWGVVPAYPLGRQFRDRLGNLVRHVGAIADQVYLVTGGYVLNLTQLGTPLKTNL</sequence>
<evidence type="ECO:0000256" key="15">
    <source>
        <dbReference type="ARBA" id="ARBA00023134"/>
    </source>
</evidence>
<dbReference type="GO" id="GO:0008820">
    <property type="term" value="F:cobinamide phosphate guanylyltransferase activity"/>
    <property type="evidence" value="ECO:0007669"/>
    <property type="project" value="UniProtKB-EC"/>
</dbReference>
<keyword evidence="14" id="KW-0067">ATP-binding</keyword>
<dbReference type="EC" id="2.7.1.156" evidence="8"/>
<organism evidence="18 19">
    <name type="scientific">Roseofilum acuticapitatum BLCC-M154</name>
    <dbReference type="NCBI Taxonomy" id="3022444"/>
    <lineage>
        <taxon>Bacteria</taxon>
        <taxon>Bacillati</taxon>
        <taxon>Cyanobacteriota</taxon>
        <taxon>Cyanophyceae</taxon>
        <taxon>Desertifilales</taxon>
        <taxon>Desertifilaceae</taxon>
        <taxon>Roseofilum</taxon>
        <taxon>Roseofilum acuticapitatum</taxon>
    </lineage>
</organism>
<comment type="similarity">
    <text evidence="7">Belongs to the CobU/CobP family.</text>
</comment>
<evidence type="ECO:0000256" key="1">
    <source>
        <dbReference type="ARBA" id="ARBA00000312"/>
    </source>
</evidence>
<keyword evidence="11 18" id="KW-0808">Transferase</keyword>
<dbReference type="SUPFAM" id="SSF52540">
    <property type="entry name" value="P-loop containing nucleoside triphosphate hydrolases"/>
    <property type="match status" value="1"/>
</dbReference>
<evidence type="ECO:0000256" key="10">
    <source>
        <dbReference type="ARBA" id="ARBA00022573"/>
    </source>
</evidence>
<gene>
    <name evidence="18" type="primary">cobU</name>
    <name evidence="18" type="ORF">PMG71_04030</name>
</gene>
<keyword evidence="12" id="KW-0547">Nucleotide-binding</keyword>
<evidence type="ECO:0000256" key="4">
    <source>
        <dbReference type="ARBA" id="ARBA00003889"/>
    </source>
</evidence>
<evidence type="ECO:0000256" key="7">
    <source>
        <dbReference type="ARBA" id="ARBA00007490"/>
    </source>
</evidence>